<keyword evidence="3" id="KW-1185">Reference proteome</keyword>
<gene>
    <name evidence="2" type="ORF">MELIAE_LOCUS11906</name>
</gene>
<protein>
    <recommendedName>
        <fullName evidence="1">Integrase core domain-containing protein</fullName>
    </recommendedName>
</protein>
<accession>A0A9P0BIU1</accession>
<dbReference type="Proteomes" id="UP001154078">
    <property type="component" value="Chromosome 8"/>
</dbReference>
<evidence type="ECO:0000313" key="3">
    <source>
        <dbReference type="Proteomes" id="UP001154078"/>
    </source>
</evidence>
<reference evidence="2" key="1">
    <citation type="submission" date="2021-12" db="EMBL/GenBank/DDBJ databases">
        <authorList>
            <person name="King R."/>
        </authorList>
    </citation>
    <scope>NUCLEOTIDE SEQUENCE</scope>
</reference>
<dbReference type="Pfam" id="PF24764">
    <property type="entry name" value="rva_4"/>
    <property type="match status" value="1"/>
</dbReference>
<dbReference type="PANTHER" id="PTHR46791:SF5">
    <property type="entry name" value="CLR5 DOMAIN-CONTAINING PROTEIN-RELATED"/>
    <property type="match status" value="1"/>
</dbReference>
<feature type="domain" description="Integrase core" evidence="1">
    <location>
        <begin position="2"/>
        <end position="149"/>
    </location>
</feature>
<dbReference type="AlphaFoldDB" id="A0A9P0BIU1"/>
<evidence type="ECO:0000259" key="1">
    <source>
        <dbReference type="Pfam" id="PF24764"/>
    </source>
</evidence>
<dbReference type="EMBL" id="OV121139">
    <property type="protein sequence ID" value="CAH0562891.1"/>
    <property type="molecule type" value="Genomic_DNA"/>
</dbReference>
<dbReference type="InterPro" id="IPR058913">
    <property type="entry name" value="Integrase_dom_put"/>
</dbReference>
<dbReference type="OrthoDB" id="6767432at2759"/>
<name>A0A9P0BIU1_BRAAE</name>
<organism evidence="2 3">
    <name type="scientific">Brassicogethes aeneus</name>
    <name type="common">Rape pollen beetle</name>
    <name type="synonym">Meligethes aeneus</name>
    <dbReference type="NCBI Taxonomy" id="1431903"/>
    <lineage>
        <taxon>Eukaryota</taxon>
        <taxon>Metazoa</taxon>
        <taxon>Ecdysozoa</taxon>
        <taxon>Arthropoda</taxon>
        <taxon>Hexapoda</taxon>
        <taxon>Insecta</taxon>
        <taxon>Pterygota</taxon>
        <taxon>Neoptera</taxon>
        <taxon>Endopterygota</taxon>
        <taxon>Coleoptera</taxon>
        <taxon>Polyphaga</taxon>
        <taxon>Cucujiformia</taxon>
        <taxon>Nitidulidae</taxon>
        <taxon>Meligethinae</taxon>
        <taxon>Brassicogethes</taxon>
    </lineage>
</organism>
<dbReference type="PANTHER" id="PTHR46791">
    <property type="entry name" value="EXPRESSED PROTEIN"/>
    <property type="match status" value="1"/>
</dbReference>
<evidence type="ECO:0000313" key="2">
    <source>
        <dbReference type="EMBL" id="CAH0562891.1"/>
    </source>
</evidence>
<sequence length="229" mass="26338">MTASTVIASFTGAVVQYGLPSRIRSDFGYENLFVAMVMNAIRGLSRGSHLTGRSVHNQRIERLWVDVFKEVVDFFYREFNALEDAGFLNINNLKHLYALQKVYVKFINEKLDFFREAWNCHKIRTAGFKSPRQLWLSGVLQNANSEYTAPSEVLTEQPDLFTRVVEAFDINEREIPAIVPDEEEVTSNLTVDFQLTDDQLAFVDNVLSDNTLDYRSKYLRIAAFLDTLM</sequence>
<proteinExistence type="predicted"/>